<comment type="caution">
    <text evidence="1">The sequence shown here is derived from an EMBL/GenBank/DDBJ whole genome shotgun (WGS) entry which is preliminary data.</text>
</comment>
<dbReference type="Pfam" id="PF10604">
    <property type="entry name" value="Polyketide_cyc2"/>
    <property type="match status" value="1"/>
</dbReference>
<name>A0A263D6W6_9PSEU</name>
<dbReference type="EMBL" id="NKYE01000005">
    <property type="protein sequence ID" value="OZM73317.1"/>
    <property type="molecule type" value="Genomic_DNA"/>
</dbReference>
<proteinExistence type="predicted"/>
<dbReference type="Proteomes" id="UP000242444">
    <property type="component" value="Unassembled WGS sequence"/>
</dbReference>
<dbReference type="InParanoid" id="A0A263D6W6"/>
<dbReference type="SUPFAM" id="SSF55961">
    <property type="entry name" value="Bet v1-like"/>
    <property type="match status" value="1"/>
</dbReference>
<evidence type="ECO:0000313" key="1">
    <source>
        <dbReference type="EMBL" id="OZM73317.1"/>
    </source>
</evidence>
<accession>A0A263D6W6</accession>
<dbReference type="Gene3D" id="3.30.530.20">
    <property type="match status" value="1"/>
</dbReference>
<reference evidence="1 2" key="1">
    <citation type="submission" date="2017-07" db="EMBL/GenBank/DDBJ databases">
        <title>Amycolatopsis antarcticus sp. nov., isolated from the surface of an Antarcticus brown macroalga.</title>
        <authorList>
            <person name="Wang J."/>
            <person name="Leiva S."/>
            <person name="Huang J."/>
            <person name="Huang Y."/>
        </authorList>
    </citation>
    <scope>NUCLEOTIDE SEQUENCE [LARGE SCALE GENOMIC DNA]</scope>
    <source>
        <strain evidence="1 2">AU-G6</strain>
    </source>
</reference>
<dbReference type="OrthoDB" id="3213687at2"/>
<dbReference type="RefSeq" id="WP_094862572.1">
    <property type="nucleotide sequence ID" value="NZ_NKYE01000005.1"/>
</dbReference>
<sequence length="152" mass="17016">MGRQRARTFSFEVNRVSTASPERLFAMETDAPGWTDWARPLVLISRWERTGEPETAGLGAVRVVGAWPVLLRERTVAYEQDRLHAYSFAADRPLKEYHAEVRFTPNAAGGTDLRWTASFRETVPGTGPGIRLVMRTVISVVSARMVRAAERG</sequence>
<organism evidence="1 2">
    <name type="scientific">Amycolatopsis antarctica</name>
    <dbReference type="NCBI Taxonomy" id="1854586"/>
    <lineage>
        <taxon>Bacteria</taxon>
        <taxon>Bacillati</taxon>
        <taxon>Actinomycetota</taxon>
        <taxon>Actinomycetes</taxon>
        <taxon>Pseudonocardiales</taxon>
        <taxon>Pseudonocardiaceae</taxon>
        <taxon>Amycolatopsis</taxon>
    </lineage>
</organism>
<dbReference type="CDD" id="cd07821">
    <property type="entry name" value="PYR_PYL_RCAR_like"/>
    <property type="match status" value="1"/>
</dbReference>
<dbReference type="InterPro" id="IPR019587">
    <property type="entry name" value="Polyketide_cyclase/dehydratase"/>
</dbReference>
<keyword evidence="2" id="KW-1185">Reference proteome</keyword>
<gene>
    <name evidence="1" type="ORF">CFN78_10710</name>
</gene>
<evidence type="ECO:0000313" key="2">
    <source>
        <dbReference type="Proteomes" id="UP000242444"/>
    </source>
</evidence>
<protein>
    <submittedName>
        <fullName evidence="1">MxaD family protein</fullName>
    </submittedName>
</protein>
<dbReference type="InterPro" id="IPR023393">
    <property type="entry name" value="START-like_dom_sf"/>
</dbReference>
<dbReference type="AlphaFoldDB" id="A0A263D6W6"/>